<feature type="compositionally biased region" description="Basic and acidic residues" evidence="1">
    <location>
        <begin position="496"/>
        <end position="506"/>
    </location>
</feature>
<feature type="compositionally biased region" description="Basic and acidic residues" evidence="1">
    <location>
        <begin position="396"/>
        <end position="410"/>
    </location>
</feature>
<name>A0A9P4PGV2_9PLEO</name>
<gene>
    <name evidence="2" type="ORF">P171DRAFT_432917</name>
</gene>
<sequence>MGAGLSAHATGLKVDALGCATRRLAPMRCADSKVSLPHVLAARSLPSHRLMSPTARLSATFVPLLSPPLRISVQSLRWLTRRPPLVRPSSPQCRSLHLYKTARATTIHGMHKILAFSQYSPPNIAQSDHTINLVKFVENEAGANVRETVAEGLTLQQLLDDYIGPGKILRLVDTVPRIDAPPDQQSMVKRKTAEKHRDYSIIDAFSTGAHAEVGGKKATKARGNATEIAHMLSLREIKIQLHTPMKHFGEMLDRAYQFIQLGSPVEFDICIRHITDKKAAVRFADSPQKDSLDYVYSHFPHLRPDFIFKSMPEGTRWVVDPFSNGRHVLFVLGRGTKRDEFGMSNFTKRVLNVQKAVLKGVGEGRIQQLPRGARSALASRVSGQRDSLDSAPTRINRGDEDGSSKSDVGKTARNVVQEATRERPMEEGVRKSALHYVQEATRERLVEEDGGADAGKEARRASNPTQDVPADRKALWKAWTAGGEGNDARYYVPRTKDARKPVDKGLKRFLKSSRRDK</sequence>
<organism evidence="2 3">
    <name type="scientific">Karstenula rhodostoma CBS 690.94</name>
    <dbReference type="NCBI Taxonomy" id="1392251"/>
    <lineage>
        <taxon>Eukaryota</taxon>
        <taxon>Fungi</taxon>
        <taxon>Dikarya</taxon>
        <taxon>Ascomycota</taxon>
        <taxon>Pezizomycotina</taxon>
        <taxon>Dothideomycetes</taxon>
        <taxon>Pleosporomycetidae</taxon>
        <taxon>Pleosporales</taxon>
        <taxon>Massarineae</taxon>
        <taxon>Didymosphaeriaceae</taxon>
        <taxon>Karstenula</taxon>
    </lineage>
</organism>
<evidence type="ECO:0000313" key="2">
    <source>
        <dbReference type="EMBL" id="KAF2443732.1"/>
    </source>
</evidence>
<dbReference type="Proteomes" id="UP000799764">
    <property type="component" value="Unassembled WGS sequence"/>
</dbReference>
<dbReference type="AlphaFoldDB" id="A0A9P4PGV2"/>
<dbReference type="EMBL" id="MU001502">
    <property type="protein sequence ID" value="KAF2443732.1"/>
    <property type="molecule type" value="Genomic_DNA"/>
</dbReference>
<dbReference type="OrthoDB" id="3792666at2759"/>
<feature type="region of interest" description="Disordered" evidence="1">
    <location>
        <begin position="370"/>
        <end position="472"/>
    </location>
</feature>
<feature type="compositionally biased region" description="Basic and acidic residues" evidence="1">
    <location>
        <begin position="419"/>
        <end position="430"/>
    </location>
</feature>
<evidence type="ECO:0000256" key="1">
    <source>
        <dbReference type="SAM" id="MobiDB-lite"/>
    </source>
</evidence>
<reference evidence="2" key="1">
    <citation type="journal article" date="2020" name="Stud. Mycol.">
        <title>101 Dothideomycetes genomes: a test case for predicting lifestyles and emergence of pathogens.</title>
        <authorList>
            <person name="Haridas S."/>
            <person name="Albert R."/>
            <person name="Binder M."/>
            <person name="Bloem J."/>
            <person name="Labutti K."/>
            <person name="Salamov A."/>
            <person name="Andreopoulos B."/>
            <person name="Baker S."/>
            <person name="Barry K."/>
            <person name="Bills G."/>
            <person name="Bluhm B."/>
            <person name="Cannon C."/>
            <person name="Castanera R."/>
            <person name="Culley D."/>
            <person name="Daum C."/>
            <person name="Ezra D."/>
            <person name="Gonzalez J."/>
            <person name="Henrissat B."/>
            <person name="Kuo A."/>
            <person name="Liang C."/>
            <person name="Lipzen A."/>
            <person name="Lutzoni F."/>
            <person name="Magnuson J."/>
            <person name="Mondo S."/>
            <person name="Nolan M."/>
            <person name="Ohm R."/>
            <person name="Pangilinan J."/>
            <person name="Park H.-J."/>
            <person name="Ramirez L."/>
            <person name="Alfaro M."/>
            <person name="Sun H."/>
            <person name="Tritt A."/>
            <person name="Yoshinaga Y."/>
            <person name="Zwiers L.-H."/>
            <person name="Turgeon B."/>
            <person name="Goodwin S."/>
            <person name="Spatafora J."/>
            <person name="Crous P."/>
            <person name="Grigoriev I."/>
        </authorList>
    </citation>
    <scope>NUCLEOTIDE SEQUENCE</scope>
    <source>
        <strain evidence="2">CBS 690.94</strain>
    </source>
</reference>
<evidence type="ECO:0000313" key="3">
    <source>
        <dbReference type="Proteomes" id="UP000799764"/>
    </source>
</evidence>
<protein>
    <submittedName>
        <fullName evidence="2">Uncharacterized protein</fullName>
    </submittedName>
</protein>
<feature type="compositionally biased region" description="Basic residues" evidence="1">
    <location>
        <begin position="507"/>
        <end position="517"/>
    </location>
</feature>
<accession>A0A9P4PGV2</accession>
<feature type="region of interest" description="Disordered" evidence="1">
    <location>
        <begin position="496"/>
        <end position="517"/>
    </location>
</feature>
<keyword evidence="3" id="KW-1185">Reference proteome</keyword>
<proteinExistence type="predicted"/>
<comment type="caution">
    <text evidence="2">The sequence shown here is derived from an EMBL/GenBank/DDBJ whole genome shotgun (WGS) entry which is preliminary data.</text>
</comment>